<dbReference type="InterPro" id="IPR032710">
    <property type="entry name" value="NTF2-like_dom_sf"/>
</dbReference>
<keyword evidence="4" id="KW-1185">Reference proteome</keyword>
<dbReference type="Proteomes" id="UP000478546">
    <property type="component" value="Unassembled WGS sequence"/>
</dbReference>
<comment type="caution">
    <text evidence="3">The sequence shown here is derived from an EMBL/GenBank/DDBJ whole genome shotgun (WGS) entry which is preliminary data.</text>
</comment>
<organism evidence="3 4">
    <name type="scientific">Pontibacter fetidus</name>
    <dbReference type="NCBI Taxonomy" id="2700082"/>
    <lineage>
        <taxon>Bacteria</taxon>
        <taxon>Pseudomonadati</taxon>
        <taxon>Bacteroidota</taxon>
        <taxon>Cytophagia</taxon>
        <taxon>Cytophagales</taxon>
        <taxon>Hymenobacteraceae</taxon>
        <taxon>Pontibacter</taxon>
    </lineage>
</organism>
<name>A0A6B2GZX5_9BACT</name>
<protein>
    <submittedName>
        <fullName evidence="3">DUF4440 domain-containing protein</fullName>
    </submittedName>
</protein>
<feature type="domain" description="DUF4440" evidence="2">
    <location>
        <begin position="46"/>
        <end position="155"/>
    </location>
</feature>
<proteinExistence type="predicted"/>
<evidence type="ECO:0000313" key="4">
    <source>
        <dbReference type="Proteomes" id="UP000478546"/>
    </source>
</evidence>
<dbReference type="InterPro" id="IPR027843">
    <property type="entry name" value="DUF4440"/>
</dbReference>
<sequence length="161" mass="17928">MKTRNSLLLLVAFGLQLILGSCQPARPVATAQTQTITQPESIEAVKKVLTEQAAHWSAGNLEGYMQGYWKSDSLLFIGKSGLTYGWQQTLDNYKRSYPDVSAMGKLTFDLKEVRPLSADNILVVGKWHLQREAAKGDLQGHFSVIFQRFADGWKIVADHSS</sequence>
<dbReference type="RefSeq" id="WP_162345484.1">
    <property type="nucleotide sequence ID" value="NZ_JAAEAA010000006.1"/>
</dbReference>
<feature type="signal peptide" evidence="1">
    <location>
        <begin position="1"/>
        <end position="24"/>
    </location>
</feature>
<dbReference type="PROSITE" id="PS51257">
    <property type="entry name" value="PROKAR_LIPOPROTEIN"/>
    <property type="match status" value="1"/>
</dbReference>
<accession>A0A6B2GZX5</accession>
<evidence type="ECO:0000256" key="1">
    <source>
        <dbReference type="SAM" id="SignalP"/>
    </source>
</evidence>
<evidence type="ECO:0000259" key="2">
    <source>
        <dbReference type="Pfam" id="PF14534"/>
    </source>
</evidence>
<gene>
    <name evidence="3" type="ORF">GWO68_05775</name>
</gene>
<dbReference type="EMBL" id="JAAEAA010000006">
    <property type="protein sequence ID" value="NDK55418.1"/>
    <property type="molecule type" value="Genomic_DNA"/>
</dbReference>
<reference evidence="3 4" key="1">
    <citation type="submission" date="2020-01" db="EMBL/GenBank/DDBJ databases">
        <authorList>
            <person name="Kim M.K."/>
        </authorList>
    </citation>
    <scope>NUCLEOTIDE SEQUENCE [LARGE SCALE GENOMIC DNA]</scope>
    <source>
        <strain evidence="3 4">BT213</strain>
    </source>
</reference>
<dbReference type="SUPFAM" id="SSF54427">
    <property type="entry name" value="NTF2-like"/>
    <property type="match status" value="1"/>
</dbReference>
<keyword evidence="1" id="KW-0732">Signal</keyword>
<dbReference type="Pfam" id="PF14534">
    <property type="entry name" value="DUF4440"/>
    <property type="match status" value="1"/>
</dbReference>
<evidence type="ECO:0000313" key="3">
    <source>
        <dbReference type="EMBL" id="NDK55418.1"/>
    </source>
</evidence>
<feature type="chain" id="PRO_5025649149" evidence="1">
    <location>
        <begin position="25"/>
        <end position="161"/>
    </location>
</feature>
<dbReference type="Gene3D" id="3.10.450.50">
    <property type="match status" value="1"/>
</dbReference>
<dbReference type="AlphaFoldDB" id="A0A6B2GZX5"/>